<comment type="similarity">
    <text evidence="1">Belongs to the multicopper oxidase family.</text>
</comment>
<evidence type="ECO:0000256" key="3">
    <source>
        <dbReference type="ARBA" id="ARBA00023002"/>
    </source>
</evidence>
<evidence type="ECO:0000313" key="7">
    <source>
        <dbReference type="EMBL" id="CAE8651631.1"/>
    </source>
</evidence>
<proteinExistence type="inferred from homology"/>
<evidence type="ECO:0000256" key="2">
    <source>
        <dbReference type="ARBA" id="ARBA00022723"/>
    </source>
</evidence>
<evidence type="ECO:0000256" key="5">
    <source>
        <dbReference type="SAM" id="SignalP"/>
    </source>
</evidence>
<comment type="caution">
    <text evidence="7">The sequence shown here is derived from an EMBL/GenBank/DDBJ whole genome shotgun (WGS) entry which is preliminary data.</text>
</comment>
<evidence type="ECO:0000256" key="1">
    <source>
        <dbReference type="ARBA" id="ARBA00010609"/>
    </source>
</evidence>
<dbReference type="PANTHER" id="PTHR11709">
    <property type="entry name" value="MULTI-COPPER OXIDASE"/>
    <property type="match status" value="1"/>
</dbReference>
<dbReference type="InterPro" id="IPR045087">
    <property type="entry name" value="Cu-oxidase_fam"/>
</dbReference>
<dbReference type="GO" id="GO:0005507">
    <property type="term" value="F:copper ion binding"/>
    <property type="evidence" value="ECO:0007669"/>
    <property type="project" value="InterPro"/>
</dbReference>
<dbReference type="GO" id="GO:0016491">
    <property type="term" value="F:oxidoreductase activity"/>
    <property type="evidence" value="ECO:0007669"/>
    <property type="project" value="UniProtKB-KW"/>
</dbReference>
<keyword evidence="5" id="KW-0732">Signal</keyword>
<organism evidence="7 8">
    <name type="scientific">Polarella glacialis</name>
    <name type="common">Dinoflagellate</name>
    <dbReference type="NCBI Taxonomy" id="89957"/>
    <lineage>
        <taxon>Eukaryota</taxon>
        <taxon>Sar</taxon>
        <taxon>Alveolata</taxon>
        <taxon>Dinophyceae</taxon>
        <taxon>Suessiales</taxon>
        <taxon>Suessiaceae</taxon>
        <taxon>Polarella</taxon>
    </lineage>
</organism>
<reference evidence="7" key="1">
    <citation type="submission" date="2021-02" db="EMBL/GenBank/DDBJ databases">
        <authorList>
            <person name="Dougan E. K."/>
            <person name="Rhodes N."/>
            <person name="Thang M."/>
            <person name="Chan C."/>
        </authorList>
    </citation>
    <scope>NUCLEOTIDE SEQUENCE</scope>
</reference>
<feature type="non-terminal residue" evidence="7">
    <location>
        <position position="1"/>
    </location>
</feature>
<keyword evidence="3" id="KW-0560">Oxidoreductase</keyword>
<evidence type="ECO:0000313" key="8">
    <source>
        <dbReference type="Proteomes" id="UP000626109"/>
    </source>
</evidence>
<feature type="signal peptide" evidence="5">
    <location>
        <begin position="1"/>
        <end position="19"/>
    </location>
</feature>
<gene>
    <name evidence="7" type="ORF">PGLA2088_LOCUS9149</name>
</gene>
<protein>
    <recommendedName>
        <fullName evidence="6">Plastocyanin-like domain-containing protein</fullName>
    </recommendedName>
</protein>
<keyword evidence="4" id="KW-0186">Copper</keyword>
<dbReference type="Proteomes" id="UP000626109">
    <property type="component" value="Unassembled WGS sequence"/>
</dbReference>
<dbReference type="AlphaFoldDB" id="A0A813IJD1"/>
<dbReference type="PANTHER" id="PTHR11709:SF394">
    <property type="entry name" value="FI03373P-RELATED"/>
    <property type="match status" value="1"/>
</dbReference>
<dbReference type="EMBL" id="CAJNNW010010011">
    <property type="protein sequence ID" value="CAE8651631.1"/>
    <property type="molecule type" value="Genomic_DNA"/>
</dbReference>
<feature type="domain" description="Plastocyanin-like" evidence="6">
    <location>
        <begin position="51"/>
        <end position="149"/>
    </location>
</feature>
<name>A0A813IJD1_POLGL</name>
<dbReference type="InterPro" id="IPR008972">
    <property type="entry name" value="Cupredoxin"/>
</dbReference>
<sequence length="172" mass="18703">MAAMLLAVAWLLCAWTGHAATVSYTFDVNGWVVDYQRPTILPRQAPFDIAMDGKMMAILANNSFPGPTVEAFEGDTIEVTVVNNLIDLQVAIQWEGVSVQKSPAGQINVQGGQFKYVLLAAKAGTFWWHASTPTQAASGLKGALVVRSHGDPHASKYTEERMMVLSDARQRP</sequence>
<feature type="chain" id="PRO_5032495179" description="Plastocyanin-like domain-containing protein" evidence="5">
    <location>
        <begin position="20"/>
        <end position="172"/>
    </location>
</feature>
<dbReference type="SUPFAM" id="SSF49503">
    <property type="entry name" value="Cupredoxins"/>
    <property type="match status" value="1"/>
</dbReference>
<evidence type="ECO:0000259" key="6">
    <source>
        <dbReference type="Pfam" id="PF07732"/>
    </source>
</evidence>
<dbReference type="Pfam" id="PF07732">
    <property type="entry name" value="Cu-oxidase_3"/>
    <property type="match status" value="1"/>
</dbReference>
<dbReference type="InterPro" id="IPR011707">
    <property type="entry name" value="Cu-oxidase-like_N"/>
</dbReference>
<keyword evidence="2" id="KW-0479">Metal-binding</keyword>
<evidence type="ECO:0000256" key="4">
    <source>
        <dbReference type="ARBA" id="ARBA00023008"/>
    </source>
</evidence>
<dbReference type="Gene3D" id="2.60.40.420">
    <property type="entry name" value="Cupredoxins - blue copper proteins"/>
    <property type="match status" value="1"/>
</dbReference>
<accession>A0A813IJD1</accession>